<keyword evidence="4" id="KW-0997">Cell inner membrane</keyword>
<dbReference type="GO" id="GO:0022857">
    <property type="term" value="F:transmembrane transporter activity"/>
    <property type="evidence" value="ECO:0007669"/>
    <property type="project" value="InterPro"/>
</dbReference>
<feature type="transmembrane region" description="Helical" evidence="11">
    <location>
        <begin position="176"/>
        <end position="209"/>
    </location>
</feature>
<dbReference type="EMBL" id="QYRT01000003">
    <property type="protein sequence ID" value="TIH40397.1"/>
    <property type="molecule type" value="Genomic_DNA"/>
</dbReference>
<feature type="transmembrane region" description="Helical" evidence="11">
    <location>
        <begin position="319"/>
        <end position="339"/>
    </location>
</feature>
<feature type="transmembrane region" description="Helical" evidence="11">
    <location>
        <begin position="134"/>
        <end position="155"/>
    </location>
</feature>
<evidence type="ECO:0000256" key="10">
    <source>
        <dbReference type="ARBA" id="ARBA00035686"/>
    </source>
</evidence>
<keyword evidence="13" id="KW-1185">Reference proteome</keyword>
<feature type="transmembrane region" description="Helical" evidence="11">
    <location>
        <begin position="274"/>
        <end position="307"/>
    </location>
</feature>
<evidence type="ECO:0000256" key="5">
    <source>
        <dbReference type="ARBA" id="ARBA00022597"/>
    </source>
</evidence>
<keyword evidence="8 11" id="KW-0472">Membrane</keyword>
<comment type="function">
    <text evidence="9">Part of the binding-protein-dependent transport system for D-xylose. Probably responsible for the translocation of the substrate across the membrane.</text>
</comment>
<sequence length="348" mass="36708">MTTTDIMTIATRPRVENRPIRRILGRPETGALVAALAVMIFFSVYTTTFLTLPGAGVWLESASTFGIMAVAVALLMIGGEFDLSAGVMTGFTALVVGILTTQFGVNIWVAAIVSLAVALAIGALNGYVVMRTGLPSFIVTLGTFFVLAGADLAVTKLLTGQVAIQGMTKVPFYDSIAAFFGSSLTIGGGVFYISVVWWIVVTIIATWVLLRTRAGNWIFAVGGALNSSRQVGVPVMKTKVGLFMTTSGAAWLVGMISLFRTSTVQANTGVGQEFIYIICAVVGGCLLTGGYGSAVGAALGALIYGMVFQGITFAQWDTNWLRTVLGGMLLLAVFLNHWVRRRATGGSR</sequence>
<evidence type="ECO:0000256" key="9">
    <source>
        <dbReference type="ARBA" id="ARBA00035611"/>
    </source>
</evidence>
<feature type="transmembrane region" description="Helical" evidence="11">
    <location>
        <begin position="83"/>
        <end position="100"/>
    </location>
</feature>
<keyword evidence="5" id="KW-0762">Sugar transport</keyword>
<dbReference type="GO" id="GO:0005886">
    <property type="term" value="C:plasma membrane"/>
    <property type="evidence" value="ECO:0007669"/>
    <property type="project" value="UniProtKB-SubCell"/>
</dbReference>
<keyword evidence="6 11" id="KW-0812">Transmembrane</keyword>
<dbReference type="PANTHER" id="PTHR32196">
    <property type="entry name" value="ABC TRANSPORTER PERMEASE PROTEIN YPHD-RELATED-RELATED"/>
    <property type="match status" value="1"/>
</dbReference>
<dbReference type="CDD" id="cd06579">
    <property type="entry name" value="TM_PBP1_transp_AraH_like"/>
    <property type="match status" value="1"/>
</dbReference>
<dbReference type="InterPro" id="IPR001851">
    <property type="entry name" value="ABC_transp_permease"/>
</dbReference>
<keyword evidence="2" id="KW-0813">Transport</keyword>
<evidence type="ECO:0000256" key="2">
    <source>
        <dbReference type="ARBA" id="ARBA00022448"/>
    </source>
</evidence>
<comment type="subcellular location">
    <subcellularLocation>
        <location evidence="1">Cell membrane</location>
        <topology evidence="1">Multi-pass membrane protein</topology>
    </subcellularLocation>
</comment>
<protein>
    <recommendedName>
        <fullName evidence="10">Xylose transport system permease protein XylH</fullName>
    </recommendedName>
</protein>
<evidence type="ECO:0000256" key="3">
    <source>
        <dbReference type="ARBA" id="ARBA00022475"/>
    </source>
</evidence>
<dbReference type="PANTHER" id="PTHR32196:SF32">
    <property type="entry name" value="XYLOSE TRANSPORT SYSTEM PERMEASE PROTEIN XYLH"/>
    <property type="match status" value="1"/>
</dbReference>
<gene>
    <name evidence="12" type="ORF">D4765_02255</name>
</gene>
<accession>A0A4T2C842</accession>
<feature type="transmembrane region" description="Helical" evidence="11">
    <location>
        <begin position="240"/>
        <end position="262"/>
    </location>
</feature>
<feature type="transmembrane region" description="Helical" evidence="11">
    <location>
        <begin position="107"/>
        <end position="128"/>
    </location>
</feature>
<dbReference type="RefSeq" id="WP_136640605.1">
    <property type="nucleotide sequence ID" value="NZ_QYRT01000003.1"/>
</dbReference>
<comment type="caution">
    <text evidence="12">The sequence shown here is derived from an EMBL/GenBank/DDBJ whole genome shotgun (WGS) entry which is preliminary data.</text>
</comment>
<keyword evidence="3" id="KW-1003">Cell membrane</keyword>
<evidence type="ECO:0000256" key="4">
    <source>
        <dbReference type="ARBA" id="ARBA00022519"/>
    </source>
</evidence>
<reference evidence="12 13" key="1">
    <citation type="journal article" date="2019" name="Microorganisms">
        <title>Systematic Affiliation and Genome Analysis of Subtercola vilae DB165(T) with Particular Emphasis on Cold Adaptation of an Isolate from a High-Altitude Cold Volcano Lake.</title>
        <authorList>
            <person name="Villalobos A.S."/>
            <person name="Wiese J."/>
            <person name="Imhoff J.F."/>
            <person name="Dorador C."/>
            <person name="Keller A."/>
            <person name="Hentschel U."/>
        </authorList>
    </citation>
    <scope>NUCLEOTIDE SEQUENCE [LARGE SCALE GENOMIC DNA]</scope>
    <source>
        <strain evidence="12 13">DB165</strain>
    </source>
</reference>
<evidence type="ECO:0000313" key="12">
    <source>
        <dbReference type="EMBL" id="TIH40397.1"/>
    </source>
</evidence>
<evidence type="ECO:0000256" key="7">
    <source>
        <dbReference type="ARBA" id="ARBA00022989"/>
    </source>
</evidence>
<evidence type="ECO:0000313" key="13">
    <source>
        <dbReference type="Proteomes" id="UP000306192"/>
    </source>
</evidence>
<organism evidence="12 13">
    <name type="scientific">Subtercola vilae</name>
    <dbReference type="NCBI Taxonomy" id="2056433"/>
    <lineage>
        <taxon>Bacteria</taxon>
        <taxon>Bacillati</taxon>
        <taxon>Actinomycetota</taxon>
        <taxon>Actinomycetes</taxon>
        <taxon>Micrococcales</taxon>
        <taxon>Microbacteriaceae</taxon>
        <taxon>Subtercola</taxon>
    </lineage>
</organism>
<feature type="transmembrane region" description="Helical" evidence="11">
    <location>
        <begin position="57"/>
        <end position="77"/>
    </location>
</feature>
<feature type="transmembrane region" description="Helical" evidence="11">
    <location>
        <begin position="31"/>
        <end position="50"/>
    </location>
</feature>
<dbReference type="AlphaFoldDB" id="A0A4T2C842"/>
<evidence type="ECO:0000256" key="8">
    <source>
        <dbReference type="ARBA" id="ARBA00023136"/>
    </source>
</evidence>
<keyword evidence="7 11" id="KW-1133">Transmembrane helix</keyword>
<name>A0A4T2C842_9MICO</name>
<proteinExistence type="predicted"/>
<evidence type="ECO:0000256" key="6">
    <source>
        <dbReference type="ARBA" id="ARBA00022692"/>
    </source>
</evidence>
<evidence type="ECO:0000256" key="1">
    <source>
        <dbReference type="ARBA" id="ARBA00004651"/>
    </source>
</evidence>
<dbReference type="OrthoDB" id="6844941at2"/>
<dbReference type="Pfam" id="PF02653">
    <property type="entry name" value="BPD_transp_2"/>
    <property type="match status" value="1"/>
</dbReference>
<dbReference type="Proteomes" id="UP000306192">
    <property type="component" value="Unassembled WGS sequence"/>
</dbReference>
<evidence type="ECO:0000256" key="11">
    <source>
        <dbReference type="SAM" id="Phobius"/>
    </source>
</evidence>